<reference evidence="3 4" key="1">
    <citation type="submission" date="2024-06" db="EMBL/GenBank/DDBJ databases">
        <title>Genomic Encyclopedia of Type Strains, Phase V (KMG-V): Genome sequencing to study the core and pangenomes of soil and plant-associated prokaryotes.</title>
        <authorList>
            <person name="Whitman W."/>
        </authorList>
    </citation>
    <scope>NUCLEOTIDE SEQUENCE [LARGE SCALE GENOMIC DNA]</scope>
    <source>
        <strain evidence="3 4">NE40</strain>
    </source>
</reference>
<evidence type="ECO:0000313" key="3">
    <source>
        <dbReference type="EMBL" id="MET4755705.1"/>
    </source>
</evidence>
<feature type="domain" description="TniQ" evidence="1">
    <location>
        <begin position="5"/>
        <end position="157"/>
    </location>
</feature>
<evidence type="ECO:0008006" key="5">
    <source>
        <dbReference type="Google" id="ProtNLM"/>
    </source>
</evidence>
<dbReference type="InterPro" id="IPR032750">
    <property type="entry name" value="TnsD_C"/>
</dbReference>
<dbReference type="InterPro" id="IPR009492">
    <property type="entry name" value="TniQ"/>
</dbReference>
<comment type="caution">
    <text evidence="3">The sequence shown here is derived from an EMBL/GenBank/DDBJ whole genome shotgun (WGS) entry which is preliminary data.</text>
</comment>
<evidence type="ECO:0000259" key="2">
    <source>
        <dbReference type="Pfam" id="PF15978"/>
    </source>
</evidence>
<dbReference type="EMBL" id="JBEWTB010000002">
    <property type="protein sequence ID" value="MET4755705.1"/>
    <property type="molecule type" value="Genomic_DNA"/>
</dbReference>
<dbReference type="Pfam" id="PF15978">
    <property type="entry name" value="TnsD"/>
    <property type="match status" value="1"/>
</dbReference>
<evidence type="ECO:0000259" key="1">
    <source>
        <dbReference type="Pfam" id="PF06527"/>
    </source>
</evidence>
<dbReference type="RefSeq" id="WP_354010097.1">
    <property type="nucleotide sequence ID" value="NZ_JBEWTA010000001.1"/>
</dbReference>
<name>A0ABV2SD68_9GAMM</name>
<feature type="domain" description="Transposon Tn7 transposition protein TnsD C-terminal" evidence="2">
    <location>
        <begin position="216"/>
        <end position="550"/>
    </location>
</feature>
<protein>
    <recommendedName>
        <fullName evidence="5">Transposon Tn7 transposition protein TnsD C-termianl domain-containing protein</fullName>
    </recommendedName>
</protein>
<sequence>MILKFPRPYPDETFYSWIARYHERSANYFASSTLESIYNSSTGCAVYGLPTGLQTFCNQLQPLMSYKLEDIILHHTSLPYHSSSLPKKRIQVASERMSENLNSDVQGILGTLGSKVKEFRYLRYCENCLEQDIKDYDEPYWHRVHQLPGVLVCPHHHSPTLNSLVDKQHLKSPLYISAATSAKPNVLQKKVITDPRLIKIAQESHKLVSKFHRPITSAHYRPNLIRLGFNKGSVINQAKLEDAFSSYWEEPLLQHLGVVADFNSEFSWLKFMTRRTRAGLQSHPLEHILFRLFLNKKRIKLSTTPGKSEVQENYPCPNKFCTVPDENSAKVKRTYKYNKSGPVYAEIHCPCGFRFTSRVDAKKLYTSNVLSFGDAWEKQFIEYVNEDHSIHRLEQLMSVTRPVIKKKAIELGLSPKWLSQVKKKKPSLFMEKRAKQHKKRYLSYRQKYPNATDIELRKKISSSIKFLLRYERDWFDSHKPKAKTPPKKTLVDWNKRDSYYLKEAQNIVAELLKAPGKPQRITPYLISKIMGENNIFSKIPDKIPKTMTYLTKACDRGDFITRKFRWAARQLYQQGKPITRNNILQKSAVRYTASEIHEALLEELISNETTHQLPKDGSPSS</sequence>
<evidence type="ECO:0000313" key="4">
    <source>
        <dbReference type="Proteomes" id="UP001549366"/>
    </source>
</evidence>
<organism evidence="3 4">
    <name type="scientific">Endozoicomonas lisbonensis</name>
    <dbReference type="NCBI Taxonomy" id="3120522"/>
    <lineage>
        <taxon>Bacteria</taxon>
        <taxon>Pseudomonadati</taxon>
        <taxon>Pseudomonadota</taxon>
        <taxon>Gammaproteobacteria</taxon>
        <taxon>Oceanospirillales</taxon>
        <taxon>Endozoicomonadaceae</taxon>
        <taxon>Endozoicomonas</taxon>
    </lineage>
</organism>
<accession>A0ABV2SD68</accession>
<keyword evidence="4" id="KW-1185">Reference proteome</keyword>
<dbReference type="Pfam" id="PF06527">
    <property type="entry name" value="TniQ"/>
    <property type="match status" value="1"/>
</dbReference>
<gene>
    <name evidence="3" type="ORF">V5J35_000897</name>
</gene>
<dbReference type="Proteomes" id="UP001549366">
    <property type="component" value="Unassembled WGS sequence"/>
</dbReference>
<proteinExistence type="predicted"/>